<protein>
    <submittedName>
        <fullName evidence="11">MFS transporter</fullName>
    </submittedName>
</protein>
<evidence type="ECO:0000256" key="9">
    <source>
        <dbReference type="SAM" id="Phobius"/>
    </source>
</evidence>
<feature type="transmembrane region" description="Helical" evidence="9">
    <location>
        <begin position="49"/>
        <end position="71"/>
    </location>
</feature>
<dbReference type="EMBL" id="JAWDJT010000003">
    <property type="protein sequence ID" value="MDU0370049.1"/>
    <property type="molecule type" value="Genomic_DNA"/>
</dbReference>
<dbReference type="InterPro" id="IPR051084">
    <property type="entry name" value="H+-coupled_symporters"/>
</dbReference>
<dbReference type="PANTHER" id="PTHR43528">
    <property type="entry name" value="ALPHA-KETOGLUTARATE PERMEASE"/>
    <property type="match status" value="1"/>
</dbReference>
<keyword evidence="5 9" id="KW-0812">Transmembrane</keyword>
<gene>
    <name evidence="11" type="ORF">ROI90_06555</name>
</gene>
<dbReference type="InterPro" id="IPR020846">
    <property type="entry name" value="MFS_dom"/>
</dbReference>
<comment type="similarity">
    <text evidence="2">Belongs to the major facilitator superfamily. Metabolite:H+ Symporter (MHS) family (TC 2.A.1.6) family.</text>
</comment>
<feature type="transmembrane region" description="Helical" evidence="9">
    <location>
        <begin position="300"/>
        <end position="320"/>
    </location>
</feature>
<dbReference type="PROSITE" id="PS50850">
    <property type="entry name" value="MFS"/>
    <property type="match status" value="1"/>
</dbReference>
<reference evidence="11 12" key="1">
    <citation type="submission" date="2023-10" db="EMBL/GenBank/DDBJ databases">
        <title>Hymenobacter endophyticus sp. nov., an isolate from the leaf tissues of wheat.</title>
        <authorList>
            <person name="Dai Y."/>
        </authorList>
    </citation>
    <scope>NUCLEOTIDE SEQUENCE [LARGE SCALE GENOMIC DNA]</scope>
    <source>
        <strain evidence="11 12">ZK17L-C2</strain>
    </source>
</reference>
<dbReference type="InterPro" id="IPR036259">
    <property type="entry name" value="MFS_trans_sf"/>
</dbReference>
<sequence>MSSRIRSIFSGSVGNLVEWYDWYVYSAFALYFAPAFFPKGDLTAQLLNSAAIFAVGFLMRPLGGWLMGIYADRAGRKAALLASVLLMCGGSLLIALTPPYSKIGVAAPALLVLARLLQGLSVGGEYGTSATYLSEMADARNRGFFSSFQYVTLIAGQLLALLVQLGLQQALTPAELAEWGWRIPFAIGALAALVALYLRRTMEETDAFNRQEATPPSAEKPSQLRILLQHPREVLTVVGLTMGGTVVFYTFTTYVQKFLVNTAGFSKDQATLVSFGALGVAMLLQPLMGALSDRIGRRPVLLFFGVGATLATVPLLTALAQPGSVGAAFGYLLLAMLIMSGYTSINAVVKAELFPTEIRALGVGLPYALTVAIFGGTAEYLALLAKNKGVEHWFYWYVTACAAASLLVYWRMADTRTTSRISQEEAHAATE</sequence>
<feature type="transmembrane region" description="Helical" evidence="9">
    <location>
        <begin position="103"/>
        <end position="123"/>
    </location>
</feature>
<dbReference type="PANTHER" id="PTHR43528:SF5">
    <property type="entry name" value="PROLINE_BETAINE TRANSPORTER"/>
    <property type="match status" value="1"/>
</dbReference>
<evidence type="ECO:0000256" key="1">
    <source>
        <dbReference type="ARBA" id="ARBA00004651"/>
    </source>
</evidence>
<dbReference type="InterPro" id="IPR011701">
    <property type="entry name" value="MFS"/>
</dbReference>
<evidence type="ECO:0000256" key="6">
    <source>
        <dbReference type="ARBA" id="ARBA00022847"/>
    </source>
</evidence>
<keyword evidence="12" id="KW-1185">Reference proteome</keyword>
<keyword evidence="4" id="KW-1003">Cell membrane</keyword>
<proteinExistence type="inferred from homology"/>
<keyword evidence="8 9" id="KW-0472">Membrane</keyword>
<feature type="transmembrane region" description="Helical" evidence="9">
    <location>
        <begin position="393"/>
        <end position="410"/>
    </location>
</feature>
<keyword evidence="7 9" id="KW-1133">Transmembrane helix</keyword>
<evidence type="ECO:0000256" key="7">
    <source>
        <dbReference type="ARBA" id="ARBA00022989"/>
    </source>
</evidence>
<evidence type="ECO:0000256" key="4">
    <source>
        <dbReference type="ARBA" id="ARBA00022475"/>
    </source>
</evidence>
<dbReference type="PROSITE" id="PS00217">
    <property type="entry name" value="SUGAR_TRANSPORT_2"/>
    <property type="match status" value="1"/>
</dbReference>
<feature type="transmembrane region" description="Helical" evidence="9">
    <location>
        <begin position="78"/>
        <end position="97"/>
    </location>
</feature>
<comment type="caution">
    <text evidence="11">The sequence shown here is derived from an EMBL/GenBank/DDBJ whole genome shotgun (WGS) entry which is preliminary data.</text>
</comment>
<feature type="transmembrane region" description="Helical" evidence="9">
    <location>
        <begin position="361"/>
        <end position="381"/>
    </location>
</feature>
<organism evidence="11 12">
    <name type="scientific">Hymenobacter endophyticus</name>
    <dbReference type="NCBI Taxonomy" id="3076335"/>
    <lineage>
        <taxon>Bacteria</taxon>
        <taxon>Pseudomonadati</taxon>
        <taxon>Bacteroidota</taxon>
        <taxon>Cytophagia</taxon>
        <taxon>Cytophagales</taxon>
        <taxon>Hymenobacteraceae</taxon>
        <taxon>Hymenobacter</taxon>
    </lineage>
</organism>
<evidence type="ECO:0000313" key="11">
    <source>
        <dbReference type="EMBL" id="MDU0370049.1"/>
    </source>
</evidence>
<evidence type="ECO:0000256" key="5">
    <source>
        <dbReference type="ARBA" id="ARBA00022692"/>
    </source>
</evidence>
<comment type="subcellular location">
    <subcellularLocation>
        <location evidence="1">Cell membrane</location>
        <topology evidence="1">Multi-pass membrane protein</topology>
    </subcellularLocation>
</comment>
<dbReference type="Gene3D" id="1.20.1250.20">
    <property type="entry name" value="MFS general substrate transporter like domains"/>
    <property type="match status" value="2"/>
</dbReference>
<feature type="transmembrane region" description="Helical" evidence="9">
    <location>
        <begin position="179"/>
        <end position="198"/>
    </location>
</feature>
<name>A0ABU3TFB7_9BACT</name>
<dbReference type="PROSITE" id="PS00216">
    <property type="entry name" value="SUGAR_TRANSPORT_1"/>
    <property type="match status" value="2"/>
</dbReference>
<feature type="transmembrane region" description="Helical" evidence="9">
    <location>
        <begin position="20"/>
        <end position="37"/>
    </location>
</feature>
<keyword evidence="6" id="KW-0769">Symport</keyword>
<feature type="transmembrane region" description="Helical" evidence="9">
    <location>
        <begin position="326"/>
        <end position="349"/>
    </location>
</feature>
<feature type="transmembrane region" description="Helical" evidence="9">
    <location>
        <begin position="234"/>
        <end position="251"/>
    </location>
</feature>
<dbReference type="CDD" id="cd17367">
    <property type="entry name" value="MFS_KgtP"/>
    <property type="match status" value="1"/>
</dbReference>
<evidence type="ECO:0000256" key="8">
    <source>
        <dbReference type="ARBA" id="ARBA00023136"/>
    </source>
</evidence>
<feature type="transmembrane region" description="Helical" evidence="9">
    <location>
        <begin position="271"/>
        <end position="288"/>
    </location>
</feature>
<accession>A0ABU3TFB7</accession>
<feature type="transmembrane region" description="Helical" evidence="9">
    <location>
        <begin position="144"/>
        <end position="167"/>
    </location>
</feature>
<dbReference type="InterPro" id="IPR005829">
    <property type="entry name" value="Sugar_transporter_CS"/>
</dbReference>
<evidence type="ECO:0000256" key="3">
    <source>
        <dbReference type="ARBA" id="ARBA00022448"/>
    </source>
</evidence>
<evidence type="ECO:0000313" key="12">
    <source>
        <dbReference type="Proteomes" id="UP001250698"/>
    </source>
</evidence>
<evidence type="ECO:0000259" key="10">
    <source>
        <dbReference type="PROSITE" id="PS50850"/>
    </source>
</evidence>
<keyword evidence="3" id="KW-0813">Transport</keyword>
<dbReference type="Pfam" id="PF07690">
    <property type="entry name" value="MFS_1"/>
    <property type="match status" value="1"/>
</dbReference>
<dbReference type="Proteomes" id="UP001250698">
    <property type="component" value="Unassembled WGS sequence"/>
</dbReference>
<feature type="domain" description="Major facilitator superfamily (MFS) profile" evidence="10">
    <location>
        <begin position="7"/>
        <end position="416"/>
    </location>
</feature>
<dbReference type="SUPFAM" id="SSF103473">
    <property type="entry name" value="MFS general substrate transporter"/>
    <property type="match status" value="1"/>
</dbReference>
<evidence type="ECO:0000256" key="2">
    <source>
        <dbReference type="ARBA" id="ARBA00008240"/>
    </source>
</evidence>